<dbReference type="EMBL" id="UYRU01081104">
    <property type="protein sequence ID" value="VDN31630.1"/>
    <property type="molecule type" value="Genomic_DNA"/>
</dbReference>
<name>A0A3P7MXD5_DIBLA</name>
<keyword evidence="3" id="KW-1185">Reference proteome</keyword>
<evidence type="ECO:0000313" key="3">
    <source>
        <dbReference type="Proteomes" id="UP000281553"/>
    </source>
</evidence>
<dbReference type="AlphaFoldDB" id="A0A3P7MXD5"/>
<feature type="region of interest" description="Disordered" evidence="1">
    <location>
        <begin position="20"/>
        <end position="58"/>
    </location>
</feature>
<accession>A0A3P7MXD5</accession>
<evidence type="ECO:0000313" key="2">
    <source>
        <dbReference type="EMBL" id="VDN31630.1"/>
    </source>
</evidence>
<evidence type="ECO:0000256" key="1">
    <source>
        <dbReference type="SAM" id="MobiDB-lite"/>
    </source>
</evidence>
<sequence length="73" mass="7599">MLESAGASLDLRDMAISRCSDIASPAPKDGTGEMSPPSQKVRASAPPPTTLHRSKSTPFARTCTVGFVTPTLP</sequence>
<gene>
    <name evidence="2" type="ORF">DILT_LOCUS15792</name>
</gene>
<proteinExistence type="predicted"/>
<reference evidence="2 3" key="1">
    <citation type="submission" date="2018-11" db="EMBL/GenBank/DDBJ databases">
        <authorList>
            <consortium name="Pathogen Informatics"/>
        </authorList>
    </citation>
    <scope>NUCLEOTIDE SEQUENCE [LARGE SCALE GENOMIC DNA]</scope>
</reference>
<organism evidence="2 3">
    <name type="scientific">Dibothriocephalus latus</name>
    <name type="common">Fish tapeworm</name>
    <name type="synonym">Diphyllobothrium latum</name>
    <dbReference type="NCBI Taxonomy" id="60516"/>
    <lineage>
        <taxon>Eukaryota</taxon>
        <taxon>Metazoa</taxon>
        <taxon>Spiralia</taxon>
        <taxon>Lophotrochozoa</taxon>
        <taxon>Platyhelminthes</taxon>
        <taxon>Cestoda</taxon>
        <taxon>Eucestoda</taxon>
        <taxon>Diphyllobothriidea</taxon>
        <taxon>Diphyllobothriidae</taxon>
        <taxon>Dibothriocephalus</taxon>
    </lineage>
</organism>
<protein>
    <submittedName>
        <fullName evidence="2">Uncharacterized protein</fullName>
    </submittedName>
</protein>
<dbReference type="OrthoDB" id="10659984at2759"/>
<dbReference type="Proteomes" id="UP000281553">
    <property type="component" value="Unassembled WGS sequence"/>
</dbReference>